<sequence>MNKITSKQFVFLIFAITIVSLKTYPSILIFDSGRDTWISVIISSIIAFLYFLFCLKVFQKTNSYDLHYIYCNSVGKFFGNIFFFIFILGLFLTLIECAGVESNSMHTNLLLETPVWYLLIFLIFPAIYVVRKGNRSILSVAIIGMILMILAGINLAILTSSYKHYSYLLPIFENGITKGFIASILKSLGLYAHVTISFLYIDRVHKKDKLLKHSLLGFLFVIQMEIIAMTGVLSTFQADRAVRLIYPKLVQTQLISYWKFLESGELFVMLQTIGGWYVKYILILDCTIKCLKNINIKNKYIIYLISILAFITTAYIADDLLYLLKFLSIYTYICLINFFVIPCILIFIFYIKHKKAIKNN</sequence>
<dbReference type="PANTHER" id="PTHR34975:SF2">
    <property type="entry name" value="SPORE GERMINATION PROTEIN A2"/>
    <property type="match status" value="1"/>
</dbReference>
<feature type="transmembrane region" description="Helical" evidence="8">
    <location>
        <begin position="77"/>
        <end position="95"/>
    </location>
</feature>
<keyword evidence="5 8" id="KW-0812">Transmembrane</keyword>
<evidence type="ECO:0000256" key="5">
    <source>
        <dbReference type="ARBA" id="ARBA00022692"/>
    </source>
</evidence>
<feature type="transmembrane region" description="Helical" evidence="8">
    <location>
        <begin position="115"/>
        <end position="130"/>
    </location>
</feature>
<keyword evidence="4" id="KW-0309">Germination</keyword>
<name>A0A923EDJ0_CLOTT</name>
<feature type="transmembrane region" description="Helical" evidence="8">
    <location>
        <begin position="179"/>
        <end position="201"/>
    </location>
</feature>
<accession>A0A923EDJ0</accession>
<gene>
    <name evidence="9" type="ORF">HGG79_20520</name>
</gene>
<comment type="subcellular location">
    <subcellularLocation>
        <location evidence="1">Membrane</location>
        <topology evidence="1">Multi-pass membrane protein</topology>
    </subcellularLocation>
</comment>
<protein>
    <submittedName>
        <fullName evidence="9">Endospore germination permease</fullName>
    </submittedName>
</protein>
<evidence type="ECO:0000256" key="1">
    <source>
        <dbReference type="ARBA" id="ARBA00004141"/>
    </source>
</evidence>
<evidence type="ECO:0000313" key="10">
    <source>
        <dbReference type="Proteomes" id="UP000563151"/>
    </source>
</evidence>
<feature type="transmembrane region" description="Helical" evidence="8">
    <location>
        <begin position="213"/>
        <end position="236"/>
    </location>
</feature>
<dbReference type="PANTHER" id="PTHR34975">
    <property type="entry name" value="SPORE GERMINATION PROTEIN A2"/>
    <property type="match status" value="1"/>
</dbReference>
<evidence type="ECO:0000256" key="6">
    <source>
        <dbReference type="ARBA" id="ARBA00022989"/>
    </source>
</evidence>
<evidence type="ECO:0000256" key="4">
    <source>
        <dbReference type="ARBA" id="ARBA00022544"/>
    </source>
</evidence>
<feature type="transmembrane region" description="Helical" evidence="8">
    <location>
        <begin position="9"/>
        <end position="30"/>
    </location>
</feature>
<evidence type="ECO:0000313" key="9">
    <source>
        <dbReference type="EMBL" id="MBC2400116.1"/>
    </source>
</evidence>
<evidence type="ECO:0000256" key="7">
    <source>
        <dbReference type="ARBA" id="ARBA00023136"/>
    </source>
</evidence>
<feature type="transmembrane region" description="Helical" evidence="8">
    <location>
        <begin position="266"/>
        <end position="288"/>
    </location>
</feature>
<feature type="transmembrane region" description="Helical" evidence="8">
    <location>
        <begin position="137"/>
        <end position="159"/>
    </location>
</feature>
<dbReference type="GO" id="GO:0016020">
    <property type="term" value="C:membrane"/>
    <property type="evidence" value="ECO:0007669"/>
    <property type="project" value="UniProtKB-SubCell"/>
</dbReference>
<reference evidence="9 10" key="1">
    <citation type="submission" date="2020-04" db="EMBL/GenBank/DDBJ databases">
        <title>Genomic insights into acetone-butanol-ethanol (ABE) fermentation by sequencing solventogenic clostridia strains.</title>
        <authorList>
            <person name="Brown S."/>
        </authorList>
    </citation>
    <scope>NUCLEOTIDE SEQUENCE [LARGE SCALE GENOMIC DNA]</scope>
    <source>
        <strain evidence="9 10">DJ011</strain>
    </source>
</reference>
<feature type="transmembrane region" description="Helical" evidence="8">
    <location>
        <begin position="329"/>
        <end position="351"/>
    </location>
</feature>
<keyword evidence="10" id="KW-1185">Reference proteome</keyword>
<dbReference type="Proteomes" id="UP000563151">
    <property type="component" value="Unassembled WGS sequence"/>
</dbReference>
<keyword evidence="3" id="KW-0813">Transport</keyword>
<keyword evidence="7 8" id="KW-0472">Membrane</keyword>
<keyword evidence="6 8" id="KW-1133">Transmembrane helix</keyword>
<dbReference type="AlphaFoldDB" id="A0A923EDJ0"/>
<proteinExistence type="inferred from homology"/>
<feature type="transmembrane region" description="Helical" evidence="8">
    <location>
        <begin position="36"/>
        <end position="57"/>
    </location>
</feature>
<dbReference type="EMBL" id="JAAZWO010000049">
    <property type="protein sequence ID" value="MBC2400116.1"/>
    <property type="molecule type" value="Genomic_DNA"/>
</dbReference>
<comment type="similarity">
    <text evidence="2">Belongs to the amino acid-polyamine-organocation (APC) superfamily. Spore germination protein (SGP) (TC 2.A.3.9) family.</text>
</comment>
<dbReference type="GO" id="GO:0009847">
    <property type="term" value="P:spore germination"/>
    <property type="evidence" value="ECO:0007669"/>
    <property type="project" value="InterPro"/>
</dbReference>
<dbReference type="InterPro" id="IPR004761">
    <property type="entry name" value="Spore_GerAB"/>
</dbReference>
<dbReference type="RefSeq" id="WP_035145214.1">
    <property type="nucleotide sequence ID" value="NZ_JAAZWO010000049.1"/>
</dbReference>
<evidence type="ECO:0000256" key="2">
    <source>
        <dbReference type="ARBA" id="ARBA00007998"/>
    </source>
</evidence>
<evidence type="ECO:0000256" key="8">
    <source>
        <dbReference type="SAM" id="Phobius"/>
    </source>
</evidence>
<dbReference type="Pfam" id="PF03845">
    <property type="entry name" value="Spore_permease"/>
    <property type="match status" value="1"/>
</dbReference>
<organism evidence="9 10">
    <name type="scientific">Clostridium tetanomorphum</name>
    <dbReference type="NCBI Taxonomy" id="1553"/>
    <lineage>
        <taxon>Bacteria</taxon>
        <taxon>Bacillati</taxon>
        <taxon>Bacillota</taxon>
        <taxon>Clostridia</taxon>
        <taxon>Eubacteriales</taxon>
        <taxon>Clostridiaceae</taxon>
        <taxon>Clostridium</taxon>
    </lineage>
</organism>
<feature type="transmembrane region" description="Helical" evidence="8">
    <location>
        <begin position="300"/>
        <end position="317"/>
    </location>
</feature>
<dbReference type="NCBIfam" id="TIGR00912">
    <property type="entry name" value="2A0309"/>
    <property type="match status" value="1"/>
</dbReference>
<evidence type="ECO:0000256" key="3">
    <source>
        <dbReference type="ARBA" id="ARBA00022448"/>
    </source>
</evidence>
<comment type="caution">
    <text evidence="9">The sequence shown here is derived from an EMBL/GenBank/DDBJ whole genome shotgun (WGS) entry which is preliminary data.</text>
</comment>